<dbReference type="InterPro" id="IPR036020">
    <property type="entry name" value="WW_dom_sf"/>
</dbReference>
<comment type="caution">
    <text evidence="3">The sequence shown here is derived from an EMBL/GenBank/DDBJ whole genome shotgun (WGS) entry which is preliminary data.</text>
</comment>
<dbReference type="AlphaFoldDB" id="A0A1Z5K1X9"/>
<feature type="compositionally biased region" description="Pro residues" evidence="1">
    <location>
        <begin position="1037"/>
        <end position="1051"/>
    </location>
</feature>
<organism evidence="3 4">
    <name type="scientific">Fistulifera solaris</name>
    <name type="common">Oleaginous diatom</name>
    <dbReference type="NCBI Taxonomy" id="1519565"/>
    <lineage>
        <taxon>Eukaryota</taxon>
        <taxon>Sar</taxon>
        <taxon>Stramenopiles</taxon>
        <taxon>Ochrophyta</taxon>
        <taxon>Bacillariophyta</taxon>
        <taxon>Bacillariophyceae</taxon>
        <taxon>Bacillariophycidae</taxon>
        <taxon>Naviculales</taxon>
        <taxon>Naviculaceae</taxon>
        <taxon>Fistulifera</taxon>
    </lineage>
</organism>
<proteinExistence type="predicted"/>
<protein>
    <submittedName>
        <fullName evidence="3">Integrator complex subunit 6</fullName>
    </submittedName>
</protein>
<dbReference type="OrthoDB" id="9449012at2759"/>
<dbReference type="InterPro" id="IPR001202">
    <property type="entry name" value="WW_dom"/>
</dbReference>
<evidence type="ECO:0000313" key="3">
    <source>
        <dbReference type="EMBL" id="GAX20041.1"/>
    </source>
</evidence>
<dbReference type="InParanoid" id="A0A1Z5K1X9"/>
<name>A0A1Z5K1X9_FISSO</name>
<dbReference type="GO" id="GO:0034472">
    <property type="term" value="P:snRNA 3'-end processing"/>
    <property type="evidence" value="ECO:0007669"/>
    <property type="project" value="TreeGrafter"/>
</dbReference>
<evidence type="ECO:0000259" key="2">
    <source>
        <dbReference type="PROSITE" id="PS50020"/>
    </source>
</evidence>
<reference evidence="3 4" key="1">
    <citation type="journal article" date="2015" name="Plant Cell">
        <title>Oil accumulation by the oleaginous diatom Fistulifera solaris as revealed by the genome and transcriptome.</title>
        <authorList>
            <person name="Tanaka T."/>
            <person name="Maeda Y."/>
            <person name="Veluchamy A."/>
            <person name="Tanaka M."/>
            <person name="Abida H."/>
            <person name="Marechal E."/>
            <person name="Bowler C."/>
            <person name="Muto M."/>
            <person name="Sunaga Y."/>
            <person name="Tanaka M."/>
            <person name="Yoshino T."/>
            <person name="Taniguchi T."/>
            <person name="Fukuda Y."/>
            <person name="Nemoto M."/>
            <person name="Matsumoto M."/>
            <person name="Wong P.S."/>
            <person name="Aburatani S."/>
            <person name="Fujibuchi W."/>
        </authorList>
    </citation>
    <scope>NUCLEOTIDE SEQUENCE [LARGE SCALE GENOMIC DNA]</scope>
    <source>
        <strain evidence="3 4">JPCC DA0580</strain>
    </source>
</reference>
<dbReference type="Proteomes" id="UP000198406">
    <property type="component" value="Unassembled WGS sequence"/>
</dbReference>
<dbReference type="InterPro" id="IPR051113">
    <property type="entry name" value="Integrator_subunit6"/>
</dbReference>
<dbReference type="Pfam" id="PF00397">
    <property type="entry name" value="WW"/>
    <property type="match status" value="1"/>
</dbReference>
<feature type="region of interest" description="Disordered" evidence="1">
    <location>
        <begin position="1131"/>
        <end position="1162"/>
    </location>
</feature>
<feature type="domain" description="WW" evidence="2">
    <location>
        <begin position="1176"/>
        <end position="1210"/>
    </location>
</feature>
<dbReference type="EMBL" id="BDSP01000141">
    <property type="protein sequence ID" value="GAX20041.1"/>
    <property type="molecule type" value="Genomic_DNA"/>
</dbReference>
<dbReference type="GO" id="GO:0032039">
    <property type="term" value="C:integrator complex"/>
    <property type="evidence" value="ECO:0007669"/>
    <property type="project" value="TreeGrafter"/>
</dbReference>
<feature type="compositionally biased region" description="Polar residues" evidence="1">
    <location>
        <begin position="1141"/>
        <end position="1153"/>
    </location>
</feature>
<evidence type="ECO:0000313" key="4">
    <source>
        <dbReference type="Proteomes" id="UP000198406"/>
    </source>
</evidence>
<dbReference type="Gene3D" id="2.20.70.10">
    <property type="match status" value="1"/>
</dbReference>
<keyword evidence="4" id="KW-1185">Reference proteome</keyword>
<sequence length="1210" mass="132076">MVVEDLSRQLRKRHSEHTRLLMQDANPALQKSIVNLGQKGNLNGGDAFLLLTTSQQYPDTSTCGAAGRLLVGFGPRYLADSTNTSQTEQNSTIDGSGIQSHELMESFQRELKRLVAADWDGNSPFPEDGGGAVGLNAALSSGLQLLSRYRLHNRLTENFGMGRLPNVAISTANGAPAAAALQPACLILVTDGACLRQPQKLGGGTLQLQFGSQPLREFYTEPFRWDQRIFCLGVGGREGVTSSQYLHPQLRALCEVTGGSHWTVRSSANLQGITEALVRCIRPALPRELPIPDPLFLRIQQPNIQASNTIQTASGSCFVNGGPVCTFQSFEVEEGSGAALKLRAMMLYIGSHATMQPVQINTADSSQCIGPPLWYIPEAFFPNKKYDTLPPRMAQPLLYFSKVPSNLGSKSFEPATIIKMLHRLDQLTASSRKLVGQPARFLHRDVYVCEWLGQEGGTPVQVSVSGKLEYFPVFCRGAGRPSLSDDADSALNIGILYIPLQSSTVASQAGPGRLATLTLLPPEPHVLLPLLLRAAENEHKALKKAEVALLKRGDIEQSLIHKQIAAKALVVLDEQWKNEFRAYQFRLPPYYSYSLKRSLRHVLPSVAHSLLPADTMETVAMQCFSKSCMQKIRNGEQGSRDMIERQERQEASLRQRNVAMEQNSVRFSNPRYGQFDARGSVDSYLAALRTMPPPWQVGTCRQLDEGKGQETKLDATSAIGEDESRSPKSVVEILGDLPQSCLLAYYESRRRWLFGGPNLLTQGLHVEGVSNGGSNCQRYGSSVGETQECVLTIGKVGASTLNRTSTTKMGDYRERLVFSRSPVVGYGSNDAAGVAATTAVDGSPVWSVDDDALPVAFFDTKTGEFADSVQARIRSKLMVNFGNPYKEKRADSLVPEKFFAQAPSMQQGGIGSLVGSSRSSCGSPPRDSFDSVEEGEAVFVRKSPSRSPKRDEPDDPDPSPSVKVARLETQYRRVESNTLAVIPLETSPSPQTKAPSIPPPIAPTITVSGNPKLPASPSSPLPRHPPVHSGMSTKKAPQPPPRPPPPKPPGVAPKRTSFKAPPPPGPPTQLQANTIRNEKCTVQKEGTQVRVTQQAECSGPGHAKVPIERKLIEREESNSLIGSTMQNLSLQSTKMKRTESDASVSSQGQQLQMANKPPVPPSIALNLLNPDKKPDVDLPAGWMCSWSKSQKRWYFFDTRTNKSVWNWPPN</sequence>
<dbReference type="PANTHER" id="PTHR12957:SF2">
    <property type="entry name" value="INTEGRATOR COMPLEX SUBUNIT 6"/>
    <property type="match status" value="1"/>
</dbReference>
<dbReference type="PANTHER" id="PTHR12957">
    <property type="entry name" value="DEAD/H BOX POLYPEPTIDE 26/DICE1-RELATED"/>
    <property type="match status" value="1"/>
</dbReference>
<accession>A0A1Z5K1X9</accession>
<feature type="compositionally biased region" description="Basic and acidic residues" evidence="1">
    <location>
        <begin position="965"/>
        <end position="975"/>
    </location>
</feature>
<dbReference type="PROSITE" id="PS50020">
    <property type="entry name" value="WW_DOMAIN_2"/>
    <property type="match status" value="1"/>
</dbReference>
<feature type="compositionally biased region" description="Low complexity" evidence="1">
    <location>
        <begin position="913"/>
        <end position="923"/>
    </location>
</feature>
<feature type="compositionally biased region" description="Low complexity" evidence="1">
    <location>
        <begin position="1003"/>
        <end position="1016"/>
    </location>
</feature>
<dbReference type="SUPFAM" id="SSF51045">
    <property type="entry name" value="WW domain"/>
    <property type="match status" value="1"/>
</dbReference>
<gene>
    <name evidence="3" type="ORF">FisN_1Lh478</name>
</gene>
<evidence type="ECO:0000256" key="1">
    <source>
        <dbReference type="SAM" id="MobiDB-lite"/>
    </source>
</evidence>
<feature type="region of interest" description="Disordered" evidence="1">
    <location>
        <begin position="909"/>
        <end position="1076"/>
    </location>
</feature>